<evidence type="ECO:0000256" key="1">
    <source>
        <dbReference type="SAM" id="MobiDB-lite"/>
    </source>
</evidence>
<dbReference type="GeneID" id="40307697"/>
<dbReference type="VEuPathDB" id="ToxoDB:BESB_026450"/>
<name>A0A2A9M5T3_BESBE</name>
<evidence type="ECO:0000313" key="2">
    <source>
        <dbReference type="EMBL" id="PFH31671.1"/>
    </source>
</evidence>
<accession>A0A2A9M5T3</accession>
<protein>
    <submittedName>
        <fullName evidence="2">Uncharacterized protein</fullName>
    </submittedName>
</protein>
<feature type="compositionally biased region" description="Basic and acidic residues" evidence="1">
    <location>
        <begin position="161"/>
        <end position="171"/>
    </location>
</feature>
<sequence>MQGPGSKDAEEGPFLTRPPAAAEDAKAVPDSGKRHSQSTVGTLDLATDHDIGDTHAPSTSADAAARPHHSETSPNTIAHAVPPLANVRPSPATTEAPATVANPPKDSVPPAPATGAEFDVKRPSGQEGVPPPPPHGDKAPPHATGPEFDVSDDSPSAPVTRTERQGARDESNLLQEEPPTPPPTPAPGAAAIDSGIGVAEMGRPSPTLAAAFDDGPSSEAPVSREGYNTAVTDTADGDLPSPNN</sequence>
<organism evidence="2 3">
    <name type="scientific">Besnoitia besnoiti</name>
    <name type="common">Apicomplexan protozoan</name>
    <dbReference type="NCBI Taxonomy" id="94643"/>
    <lineage>
        <taxon>Eukaryota</taxon>
        <taxon>Sar</taxon>
        <taxon>Alveolata</taxon>
        <taxon>Apicomplexa</taxon>
        <taxon>Conoidasida</taxon>
        <taxon>Coccidia</taxon>
        <taxon>Eucoccidiorida</taxon>
        <taxon>Eimeriorina</taxon>
        <taxon>Sarcocystidae</taxon>
        <taxon>Besnoitia</taxon>
    </lineage>
</organism>
<evidence type="ECO:0000313" key="3">
    <source>
        <dbReference type="Proteomes" id="UP000224006"/>
    </source>
</evidence>
<feature type="compositionally biased region" description="Basic and acidic residues" evidence="1">
    <location>
        <begin position="23"/>
        <end position="33"/>
    </location>
</feature>
<comment type="caution">
    <text evidence="2">The sequence shown here is derived from an EMBL/GenBank/DDBJ whole genome shotgun (WGS) entry which is preliminary data.</text>
</comment>
<feature type="region of interest" description="Disordered" evidence="1">
    <location>
        <begin position="1"/>
        <end position="244"/>
    </location>
</feature>
<gene>
    <name evidence="2" type="ORF">BESB_026450</name>
</gene>
<keyword evidence="3" id="KW-1185">Reference proteome</keyword>
<dbReference type="KEGG" id="bbes:BESB_026450"/>
<proteinExistence type="predicted"/>
<dbReference type="EMBL" id="NWUJ01000014">
    <property type="protein sequence ID" value="PFH31671.1"/>
    <property type="molecule type" value="Genomic_DNA"/>
</dbReference>
<dbReference type="AlphaFoldDB" id="A0A2A9M5T3"/>
<reference evidence="2 3" key="1">
    <citation type="submission" date="2017-09" db="EMBL/GenBank/DDBJ databases">
        <title>Genome sequencing of Besnoitia besnoiti strain Bb-Ger1.</title>
        <authorList>
            <person name="Schares G."/>
            <person name="Venepally P."/>
            <person name="Lorenzi H.A."/>
        </authorList>
    </citation>
    <scope>NUCLEOTIDE SEQUENCE [LARGE SCALE GENOMIC DNA]</scope>
    <source>
        <strain evidence="2 3">Bb-Ger1</strain>
    </source>
</reference>
<dbReference type="RefSeq" id="XP_029215680.1">
    <property type="nucleotide sequence ID" value="XM_029361325.1"/>
</dbReference>
<dbReference type="Proteomes" id="UP000224006">
    <property type="component" value="Unassembled WGS sequence"/>
</dbReference>